<accession>M5SB99</accession>
<reference evidence="1 2" key="1">
    <citation type="journal article" date="2013" name="Mar. Genomics">
        <title>Expression of sulfatases in Rhodopirellula baltica and the diversity of sulfatases in the genus Rhodopirellula.</title>
        <authorList>
            <person name="Wegner C.E."/>
            <person name="Richter-Heitmann T."/>
            <person name="Klindworth A."/>
            <person name="Klockow C."/>
            <person name="Richter M."/>
            <person name="Achstetter T."/>
            <person name="Glockner F.O."/>
            <person name="Harder J."/>
        </authorList>
    </citation>
    <scope>NUCLEOTIDE SEQUENCE [LARGE SCALE GENOMIC DNA]</scope>
    <source>
        <strain evidence="1 2">SH398</strain>
    </source>
</reference>
<evidence type="ECO:0000313" key="2">
    <source>
        <dbReference type="Proteomes" id="UP000011996"/>
    </source>
</evidence>
<organism evidence="1 2">
    <name type="scientific">Rhodopirellula europaea SH398</name>
    <dbReference type="NCBI Taxonomy" id="1263868"/>
    <lineage>
        <taxon>Bacteria</taxon>
        <taxon>Pseudomonadati</taxon>
        <taxon>Planctomycetota</taxon>
        <taxon>Planctomycetia</taxon>
        <taxon>Pirellulales</taxon>
        <taxon>Pirellulaceae</taxon>
        <taxon>Rhodopirellula</taxon>
    </lineage>
</organism>
<protein>
    <submittedName>
        <fullName evidence="1">Uncharacterized protein</fullName>
    </submittedName>
</protein>
<comment type="caution">
    <text evidence="1">The sequence shown here is derived from an EMBL/GenBank/DDBJ whole genome shotgun (WGS) entry which is preliminary data.</text>
</comment>
<name>M5SB99_9BACT</name>
<dbReference type="AlphaFoldDB" id="M5SB99"/>
<evidence type="ECO:0000313" key="1">
    <source>
        <dbReference type="EMBL" id="EMI23424.1"/>
    </source>
</evidence>
<dbReference type="EMBL" id="ANOF01000197">
    <property type="protein sequence ID" value="EMI23424.1"/>
    <property type="molecule type" value="Genomic_DNA"/>
</dbReference>
<dbReference type="Proteomes" id="UP000011996">
    <property type="component" value="Unassembled WGS sequence"/>
</dbReference>
<gene>
    <name evidence="1" type="ORF">RESH_06031</name>
</gene>
<proteinExistence type="predicted"/>
<sequence length="49" mass="5715">MRSPPNNTLRGTNFQRKRQRWNEFSSKDSHWVGAGVLSEESVRRSVRVA</sequence>